<keyword evidence="1" id="KW-0805">Transcription regulation</keyword>
<dbReference type="RefSeq" id="WP_013725072.1">
    <property type="nucleotide sequence ID" value="NZ_LGVP01000077.1"/>
</dbReference>
<dbReference type="SMART" id="SM01134">
    <property type="entry name" value="DeoRC"/>
    <property type="match status" value="1"/>
</dbReference>
<dbReference type="Proteomes" id="UP000037540">
    <property type="component" value="Unassembled WGS sequence"/>
</dbReference>
<dbReference type="InterPro" id="IPR050313">
    <property type="entry name" value="Carb_Metab_HTH_regulators"/>
</dbReference>
<keyword evidence="3" id="KW-0804">Transcription</keyword>
<dbReference type="InterPro" id="IPR036388">
    <property type="entry name" value="WH-like_DNA-bd_sf"/>
</dbReference>
<dbReference type="InterPro" id="IPR037171">
    <property type="entry name" value="NagB/RpiA_transferase-like"/>
</dbReference>
<dbReference type="Gene3D" id="1.10.10.10">
    <property type="entry name" value="Winged helix-like DNA-binding domain superfamily/Winged helix DNA-binding domain"/>
    <property type="match status" value="1"/>
</dbReference>
<dbReference type="PANTHER" id="PTHR30363">
    <property type="entry name" value="HTH-TYPE TRANSCRIPTIONAL REGULATOR SRLR-RELATED"/>
    <property type="match status" value="1"/>
</dbReference>
<dbReference type="InterPro" id="IPR018356">
    <property type="entry name" value="Tscrpt_reg_HTH_DeoR_CS"/>
</dbReference>
<dbReference type="PANTHER" id="PTHR30363:SF44">
    <property type="entry name" value="AGA OPERON TRANSCRIPTIONAL REPRESSOR-RELATED"/>
    <property type="match status" value="1"/>
</dbReference>
<evidence type="ECO:0000256" key="2">
    <source>
        <dbReference type="ARBA" id="ARBA00023125"/>
    </source>
</evidence>
<evidence type="ECO:0000256" key="1">
    <source>
        <dbReference type="ARBA" id="ARBA00023015"/>
    </source>
</evidence>
<gene>
    <name evidence="5" type="ORF">ADU74_04995</name>
</gene>
<dbReference type="EMBL" id="LGVR01000019">
    <property type="protein sequence ID" value="KOA89185.1"/>
    <property type="molecule type" value="Genomic_DNA"/>
</dbReference>
<evidence type="ECO:0000259" key="4">
    <source>
        <dbReference type="PROSITE" id="PS51000"/>
    </source>
</evidence>
<sequence length="267" mass="30801">MNQEERRVYIKRELEFNKKVEIENLSLRLRVSEMTIRRDLEYLENKGVLTRVSKGAILNLMKSPDKIDDSLSIRNNQNIKGKKRIAKYASKIIEDEDIIYLDASTTIYELCPYILDKHLTIVTNSIRIAEYFNTSKNITVMLAGGVLRYGTLSLIGEDTEKFLKQYNTNKIFISGKALSYENGLTDINMFEINTKKVAIENTNEVIVLLDSTKLNKTSLLKICDIKQISKIIVDDLKTLTDEEEKTLQFIRNNNIDIIIAKSSNRMF</sequence>
<dbReference type="Pfam" id="PF08220">
    <property type="entry name" value="HTH_DeoR"/>
    <property type="match status" value="1"/>
</dbReference>
<accession>A0A9Q1UYV2</accession>
<dbReference type="GO" id="GO:0003700">
    <property type="term" value="F:DNA-binding transcription factor activity"/>
    <property type="evidence" value="ECO:0007669"/>
    <property type="project" value="InterPro"/>
</dbReference>
<feature type="domain" description="HTH deoR-type" evidence="4">
    <location>
        <begin position="3"/>
        <end position="58"/>
    </location>
</feature>
<evidence type="ECO:0000256" key="3">
    <source>
        <dbReference type="ARBA" id="ARBA00023163"/>
    </source>
</evidence>
<dbReference type="PRINTS" id="PR00037">
    <property type="entry name" value="HTHLACR"/>
</dbReference>
<name>A0A9Q1UYV2_CLOBO</name>
<dbReference type="PROSITE" id="PS00894">
    <property type="entry name" value="HTH_DEOR_1"/>
    <property type="match status" value="1"/>
</dbReference>
<evidence type="ECO:0000313" key="6">
    <source>
        <dbReference type="Proteomes" id="UP000037540"/>
    </source>
</evidence>
<dbReference type="GO" id="GO:0003677">
    <property type="term" value="F:DNA binding"/>
    <property type="evidence" value="ECO:0007669"/>
    <property type="project" value="UniProtKB-KW"/>
</dbReference>
<keyword evidence="2" id="KW-0238">DNA-binding</keyword>
<organism evidence="5 6">
    <name type="scientific">Clostridium botulinum</name>
    <dbReference type="NCBI Taxonomy" id="1491"/>
    <lineage>
        <taxon>Bacteria</taxon>
        <taxon>Bacillati</taxon>
        <taxon>Bacillota</taxon>
        <taxon>Clostridia</taxon>
        <taxon>Eubacteriales</taxon>
        <taxon>Clostridiaceae</taxon>
        <taxon>Clostridium</taxon>
    </lineage>
</organism>
<reference evidence="5 6" key="1">
    <citation type="submission" date="2015-07" db="EMBL/GenBank/DDBJ databases">
        <title>Draft genome sequences of 17 French Clostridium botulinum group III.</title>
        <authorList>
            <person name="Woudstra C."/>
            <person name="Le Marechal C."/>
            <person name="Souillard R."/>
            <person name="Bayon-Auboyer M.-H."/>
            <person name="Dessouter D."/>
            <person name="Fach P."/>
        </authorList>
    </citation>
    <scope>NUCLEOTIDE SEQUENCE [LARGE SCALE GENOMIC DNA]</scope>
    <source>
        <strain evidence="5 6">12LNRI-CD</strain>
    </source>
</reference>
<comment type="caution">
    <text evidence="5">The sequence shown here is derived from an EMBL/GenBank/DDBJ whole genome shotgun (WGS) entry which is preliminary data.</text>
</comment>
<dbReference type="PROSITE" id="PS51000">
    <property type="entry name" value="HTH_DEOR_2"/>
    <property type="match status" value="1"/>
</dbReference>
<evidence type="ECO:0000313" key="5">
    <source>
        <dbReference type="EMBL" id="KOA89185.1"/>
    </source>
</evidence>
<dbReference type="Pfam" id="PF00455">
    <property type="entry name" value="DeoRC"/>
    <property type="match status" value="1"/>
</dbReference>
<dbReference type="AlphaFoldDB" id="A0A9Q1UYV2"/>
<dbReference type="InterPro" id="IPR036390">
    <property type="entry name" value="WH_DNA-bd_sf"/>
</dbReference>
<protein>
    <submittedName>
        <fullName evidence="5">DeoR faimly transcriptional regulator</fullName>
    </submittedName>
</protein>
<dbReference type="SMART" id="SM00420">
    <property type="entry name" value="HTH_DEOR"/>
    <property type="match status" value="1"/>
</dbReference>
<dbReference type="SUPFAM" id="SSF100950">
    <property type="entry name" value="NagB/RpiA/CoA transferase-like"/>
    <property type="match status" value="1"/>
</dbReference>
<dbReference type="InterPro" id="IPR014036">
    <property type="entry name" value="DeoR-like_C"/>
</dbReference>
<proteinExistence type="predicted"/>
<dbReference type="InterPro" id="IPR001034">
    <property type="entry name" value="DeoR_HTH"/>
</dbReference>
<dbReference type="SUPFAM" id="SSF46785">
    <property type="entry name" value="Winged helix' DNA-binding domain"/>
    <property type="match status" value="1"/>
</dbReference>